<gene>
    <name evidence="1" type="ORF">D2N39_04600</name>
</gene>
<proteinExistence type="predicted"/>
<evidence type="ECO:0000313" key="1">
    <source>
        <dbReference type="EMBL" id="RID92946.1"/>
    </source>
</evidence>
<comment type="caution">
    <text evidence="1">The sequence shown here is derived from an EMBL/GenBank/DDBJ whole genome shotgun (WGS) entry which is preliminary data.</text>
</comment>
<reference evidence="1 2" key="1">
    <citation type="submission" date="2018-09" db="EMBL/GenBank/DDBJ databases">
        <title>Gemmobacter lutimaris sp. nov., a marine bacterium isolated from tidal flat.</title>
        <authorList>
            <person name="Lee D.W."/>
            <person name="Yoo Y."/>
            <person name="Kim J.-J."/>
            <person name="Kim B.S."/>
        </authorList>
    </citation>
    <scope>NUCLEOTIDE SEQUENCE [LARGE SCALE GENOMIC DNA]</scope>
    <source>
        <strain evidence="1 2">YJ-T1-11</strain>
    </source>
</reference>
<evidence type="ECO:0000313" key="2">
    <source>
        <dbReference type="Proteomes" id="UP000266649"/>
    </source>
</evidence>
<accession>A0A398C0F0</accession>
<keyword evidence="2" id="KW-1185">Reference proteome</keyword>
<dbReference type="AlphaFoldDB" id="A0A398C0F0"/>
<sequence>MPSSLRHAGLIPHMPSRRKVLTDQGRSRMLLHHFQQRGFVMTRIKFMCSTACLALLAGNAALADVTPEQVWENWKSLSTSYGQSMTTGSEAREGDTLVIRGIDLTSKNEGAEAVIHLDEVRLKDQGDGTVEMTMSDASTMTVKTEADGDLPATTTSLNMGMSGQRILVSGTPEEARYDFTVQNVSLALGAIEGPKDVPTDLKVEATLRGMSGSYLVSGAADKVVTSTVVADSLGITMSGTNPEDNSKIDLKADMSGLTGQSTSKIIGGDVSDLVAALKAGSAMDGSFAYAGGTLDMKVDGADGPMQVSASNTGGSLSFAMDAARLAYGGTAKDAQVTLSGAQIPFPQVNFGYKEGAFNLLMPVSKSDTPADFAFLTKIIGLTVSDEIWGMLDPTAQLPRDPVNVVLDTKGKVTLTVDLMNEAEMAALGEGAPGEINALDINELQVTAAGAEVTGSGALTFDNSDMETYGGVPAPTGQIDLKAVGVNALLDKLMAMGLVPEDQMMGTRMMLGMFAKVDPSAPDTMTSTLEFKDKHFFANGMQLQ</sequence>
<dbReference type="Pfam" id="PF09898">
    <property type="entry name" value="DUF2125"/>
    <property type="match status" value="1"/>
</dbReference>
<organism evidence="1 2">
    <name type="scientific">Gemmobacter lutimaris</name>
    <dbReference type="NCBI Taxonomy" id="2306023"/>
    <lineage>
        <taxon>Bacteria</taxon>
        <taxon>Pseudomonadati</taxon>
        <taxon>Pseudomonadota</taxon>
        <taxon>Alphaproteobacteria</taxon>
        <taxon>Rhodobacterales</taxon>
        <taxon>Paracoccaceae</taxon>
        <taxon>Gemmobacter</taxon>
    </lineage>
</organism>
<dbReference type="InterPro" id="IPR018666">
    <property type="entry name" value="DUF2125"/>
</dbReference>
<protein>
    <submittedName>
        <fullName evidence="1">DUF2125 domain-containing protein</fullName>
    </submittedName>
</protein>
<name>A0A398C0F0_9RHOB</name>
<dbReference type="Proteomes" id="UP000266649">
    <property type="component" value="Unassembled WGS sequence"/>
</dbReference>
<dbReference type="EMBL" id="QXXQ01000002">
    <property type="protein sequence ID" value="RID92946.1"/>
    <property type="molecule type" value="Genomic_DNA"/>
</dbReference>